<sequence>MAEEEQQEKALKGLEAALEPEDVTEEEEEAPSPAVVDSKEKDVTFVDFETSPSTDLEVGGVEDVSDELLEQRKKEVRERAAKASFFHVAYYQPYFDVDTKDVSARLISSLLPLKGPVVDGANEVDLYGPFWVSTTLIFLMAISAYFAQFLEEYTNYNGEGEYNWMYDYGKIPAGALTFYGYIGLIPLILWGVGKFHSLGFKFISLVCVVGYKFVAFIPVSILCFIPSEIVRWILVVLLLAHTCWYDWISLGSLINQAPKRVMIILWSGIAVANLALILEMKLYFFST</sequence>
<keyword evidence="2" id="KW-0472">Membrane</keyword>
<feature type="compositionally biased region" description="Acidic residues" evidence="1">
    <location>
        <begin position="18"/>
        <end position="30"/>
    </location>
</feature>
<evidence type="ECO:0008006" key="4">
    <source>
        <dbReference type="Google" id="ProtNLM"/>
    </source>
</evidence>
<dbReference type="PANTHER" id="PTHR12822:SF2">
    <property type="entry name" value="PROTEIN YIPF"/>
    <property type="match status" value="1"/>
</dbReference>
<accession>A0A7S3D6R4</accession>
<dbReference type="GO" id="GO:0016192">
    <property type="term" value="P:vesicle-mediated transport"/>
    <property type="evidence" value="ECO:0007669"/>
    <property type="project" value="InterPro"/>
</dbReference>
<dbReference type="GO" id="GO:0005794">
    <property type="term" value="C:Golgi apparatus"/>
    <property type="evidence" value="ECO:0007669"/>
    <property type="project" value="InterPro"/>
</dbReference>
<dbReference type="AlphaFoldDB" id="A0A7S3D6R4"/>
<evidence type="ECO:0000313" key="3">
    <source>
        <dbReference type="EMBL" id="CAE0248243.1"/>
    </source>
</evidence>
<reference evidence="3" key="1">
    <citation type="submission" date="2021-01" db="EMBL/GenBank/DDBJ databases">
        <authorList>
            <person name="Corre E."/>
            <person name="Pelletier E."/>
            <person name="Niang G."/>
            <person name="Scheremetjew M."/>
            <person name="Finn R."/>
            <person name="Kale V."/>
            <person name="Holt S."/>
            <person name="Cochrane G."/>
            <person name="Meng A."/>
            <person name="Brown T."/>
            <person name="Cohen L."/>
        </authorList>
    </citation>
    <scope>NUCLEOTIDE SEQUENCE</scope>
    <source>
        <strain evidence="3">NIES-2562</strain>
    </source>
</reference>
<feature type="region of interest" description="Disordered" evidence="1">
    <location>
        <begin position="1"/>
        <end position="39"/>
    </location>
</feature>
<feature type="transmembrane region" description="Helical" evidence="2">
    <location>
        <begin position="232"/>
        <end position="254"/>
    </location>
</feature>
<dbReference type="InterPro" id="IPR039765">
    <property type="entry name" value="Yip5/YIPF1/YIPF2"/>
</dbReference>
<feature type="transmembrane region" description="Helical" evidence="2">
    <location>
        <begin position="202"/>
        <end position="225"/>
    </location>
</feature>
<proteinExistence type="predicted"/>
<dbReference type="EMBL" id="HBIB01016085">
    <property type="protein sequence ID" value="CAE0248243.1"/>
    <property type="molecule type" value="Transcribed_RNA"/>
</dbReference>
<gene>
    <name evidence="3" type="ORF">PBIL07802_LOCUS10439</name>
</gene>
<protein>
    <recommendedName>
        <fullName evidence="4">Protein YIPF</fullName>
    </recommendedName>
</protein>
<evidence type="ECO:0000256" key="1">
    <source>
        <dbReference type="SAM" id="MobiDB-lite"/>
    </source>
</evidence>
<feature type="transmembrane region" description="Helical" evidence="2">
    <location>
        <begin position="260"/>
        <end position="278"/>
    </location>
</feature>
<keyword evidence="2" id="KW-1133">Transmembrane helix</keyword>
<name>A0A7S3D6R4_9EUKA</name>
<dbReference type="PANTHER" id="PTHR12822">
    <property type="entry name" value="PROTEIN YIPF"/>
    <property type="match status" value="1"/>
</dbReference>
<dbReference type="GO" id="GO:0031267">
    <property type="term" value="F:small GTPase binding"/>
    <property type="evidence" value="ECO:0007669"/>
    <property type="project" value="InterPro"/>
</dbReference>
<keyword evidence="2" id="KW-0812">Transmembrane</keyword>
<feature type="transmembrane region" description="Helical" evidence="2">
    <location>
        <begin position="130"/>
        <end position="150"/>
    </location>
</feature>
<evidence type="ECO:0000256" key="2">
    <source>
        <dbReference type="SAM" id="Phobius"/>
    </source>
</evidence>
<organism evidence="3">
    <name type="scientific">Palpitomonas bilix</name>
    <dbReference type="NCBI Taxonomy" id="652834"/>
    <lineage>
        <taxon>Eukaryota</taxon>
        <taxon>Eukaryota incertae sedis</taxon>
    </lineage>
</organism>
<feature type="transmembrane region" description="Helical" evidence="2">
    <location>
        <begin position="171"/>
        <end position="190"/>
    </location>
</feature>